<evidence type="ECO:0000313" key="2">
    <source>
        <dbReference type="EMBL" id="MDT0343701.1"/>
    </source>
</evidence>
<organism evidence="2 3">
    <name type="scientific">Streptomyces litchfieldiae</name>
    <dbReference type="NCBI Taxonomy" id="3075543"/>
    <lineage>
        <taxon>Bacteria</taxon>
        <taxon>Bacillati</taxon>
        <taxon>Actinomycetota</taxon>
        <taxon>Actinomycetes</taxon>
        <taxon>Kitasatosporales</taxon>
        <taxon>Streptomycetaceae</taxon>
        <taxon>Streptomyces</taxon>
    </lineage>
</organism>
<keyword evidence="3" id="KW-1185">Reference proteome</keyword>
<dbReference type="Gene3D" id="3.20.180.10">
    <property type="entry name" value="PNP-oxidase-like"/>
    <property type="match status" value="1"/>
</dbReference>
<accession>A0ABU2MPZ5</accession>
<proteinExistence type="predicted"/>
<dbReference type="SUPFAM" id="SSF50475">
    <property type="entry name" value="FMN-binding split barrel"/>
    <property type="match status" value="1"/>
</dbReference>
<dbReference type="PANTHER" id="PTHR13343:SF18">
    <property type="entry name" value="PENTATRICOPEPTIDE REPEAT (PPR) SUPERFAMILY PROTEIN"/>
    <property type="match status" value="1"/>
</dbReference>
<dbReference type="Proteomes" id="UP001183246">
    <property type="component" value="Unassembled WGS sequence"/>
</dbReference>
<reference evidence="3" key="1">
    <citation type="submission" date="2023-07" db="EMBL/GenBank/DDBJ databases">
        <title>30 novel species of actinomycetes from the DSMZ collection.</title>
        <authorList>
            <person name="Nouioui I."/>
        </authorList>
    </citation>
    <scope>NUCLEOTIDE SEQUENCE [LARGE SCALE GENOMIC DNA]</scope>
    <source>
        <strain evidence="3">DSM 44938</strain>
    </source>
</reference>
<name>A0ABU2MPZ5_9ACTN</name>
<dbReference type="PANTHER" id="PTHR13343">
    <property type="entry name" value="CREG1 PROTEIN"/>
    <property type="match status" value="1"/>
</dbReference>
<evidence type="ECO:0000256" key="1">
    <source>
        <dbReference type="SAM" id="MobiDB-lite"/>
    </source>
</evidence>
<feature type="region of interest" description="Disordered" evidence="1">
    <location>
        <begin position="1"/>
        <end position="31"/>
    </location>
</feature>
<dbReference type="EMBL" id="JAVREL010000007">
    <property type="protein sequence ID" value="MDT0343701.1"/>
    <property type="molecule type" value="Genomic_DNA"/>
</dbReference>
<sequence length="299" mass="31258">MIRPGSPVPGTGHRSQEGQPRPGEDARQPTAAERVRTLLDGNASATLVIPGAEPEEPGTGAADFRVVAPSGDVFVLVPAGARAAVIAARALDDEVTAVMEITDVAPVAVPHRIRGRGWVAGWLTTAAGGERTAALGLLAERYPGGAPWRDGLPDLAPDPNWALLRLEVGEAYTDDLWGADHVEPDELAEAAADPLARHEAELLQHLAAAHQPQLRSLSSLLGERGAGCAVPPAPGGGSPEQGGAGWHAVTPLSLDRFGLRVRFRAGPACFDARFEFPEPVGDIAQLRRAMRQLFEAAGA</sequence>
<dbReference type="InterPro" id="IPR037119">
    <property type="entry name" value="Haem_oxidase_HugZ-like_sf"/>
</dbReference>
<comment type="caution">
    <text evidence="2">The sequence shown here is derived from an EMBL/GenBank/DDBJ whole genome shotgun (WGS) entry which is preliminary data.</text>
</comment>
<feature type="compositionally biased region" description="Basic and acidic residues" evidence="1">
    <location>
        <begin position="22"/>
        <end position="31"/>
    </location>
</feature>
<protein>
    <submittedName>
        <fullName evidence="2">DUF2470 domain-containing protein</fullName>
    </submittedName>
</protein>
<dbReference type="RefSeq" id="WP_311704839.1">
    <property type="nucleotide sequence ID" value="NZ_JAVREL010000007.1"/>
</dbReference>
<evidence type="ECO:0000313" key="3">
    <source>
        <dbReference type="Proteomes" id="UP001183246"/>
    </source>
</evidence>
<gene>
    <name evidence="2" type="ORF">RM590_13930</name>
</gene>